<dbReference type="Proteomes" id="UP001203207">
    <property type="component" value="Unassembled WGS sequence"/>
</dbReference>
<keyword evidence="3" id="KW-1185">Reference proteome</keyword>
<evidence type="ECO:0000259" key="1">
    <source>
        <dbReference type="Pfam" id="PF21818"/>
    </source>
</evidence>
<dbReference type="RefSeq" id="WP_250585933.1">
    <property type="nucleotide sequence ID" value="NZ_JAKRVX010000010.1"/>
</dbReference>
<geneLocation type="plasmid" evidence="2">
    <name>pAArc-St2</name>
</geneLocation>
<dbReference type="AlphaFoldDB" id="A0AAE3KAJ7"/>
<keyword evidence="2" id="KW-0614">Plasmid</keyword>
<gene>
    <name evidence="2" type="ORF">AArcSt2_15590</name>
</gene>
<protein>
    <recommendedName>
        <fullName evidence="1">DUF6884 domain-containing protein</fullName>
    </recommendedName>
</protein>
<dbReference type="Pfam" id="PF21818">
    <property type="entry name" value="DUF6884"/>
    <property type="match status" value="1"/>
</dbReference>
<sequence length="177" mass="19776">MSDDFKKDSVQLVIVGCGSAKQSETVPAKELYTSTYFVKKRKYAEVCGDFWTILSAEHGLIEPTVEIEPYDTTIADLSKNDLDELAHSVGMELIDWIVDLRTKGAVVDEIVVLAGRSYLNPLKKREAFSAGINARVLYPFQESNLGGIGEQMAWLSERVHSTKTKQQRLDTKGDQCE</sequence>
<reference evidence="2" key="2">
    <citation type="submission" date="2022-02" db="EMBL/GenBank/DDBJ databases">
        <authorList>
            <person name="Elcheninov A.G."/>
            <person name="Sorokin D.Y."/>
            <person name="Kublanov I.V."/>
        </authorList>
    </citation>
    <scope>NUCLEOTIDE SEQUENCE</scope>
    <source>
        <strain evidence="2">AArc-St2</strain>
        <plasmid evidence="2">pAArc-St2</plasmid>
    </source>
</reference>
<dbReference type="EMBL" id="JAKRVX010000010">
    <property type="protein sequence ID" value="MCL9818365.1"/>
    <property type="molecule type" value="Genomic_DNA"/>
</dbReference>
<evidence type="ECO:0000313" key="2">
    <source>
        <dbReference type="EMBL" id="MCL9818365.1"/>
    </source>
</evidence>
<dbReference type="InterPro" id="IPR049251">
    <property type="entry name" value="DUF6884"/>
</dbReference>
<reference evidence="2" key="1">
    <citation type="journal article" date="2022" name="Syst. Appl. Microbiol.">
        <title>Natronocalculus amylovorans gen. nov., sp. nov., and Natranaeroarchaeum aerophilus sp. nov., dominant culturable amylolytic natronoarchaea from hypersaline soda lakes in southwestern Siberia.</title>
        <authorList>
            <person name="Sorokin D.Y."/>
            <person name="Elcheninov A.G."/>
            <person name="Khizhniak T.V."/>
            <person name="Koenen M."/>
            <person name="Bale N.J."/>
            <person name="Damste J.S.S."/>
            <person name="Kublanov I.V."/>
        </authorList>
    </citation>
    <scope>NUCLEOTIDE SEQUENCE</scope>
    <source>
        <strain evidence="2">AArc-St2</strain>
    </source>
</reference>
<comment type="caution">
    <text evidence="2">The sequence shown here is derived from an EMBL/GenBank/DDBJ whole genome shotgun (WGS) entry which is preliminary data.</text>
</comment>
<feature type="domain" description="DUF6884" evidence="1">
    <location>
        <begin position="13"/>
        <end position="157"/>
    </location>
</feature>
<name>A0AAE3KAJ7_9EURY</name>
<accession>A0AAE3KAJ7</accession>
<evidence type="ECO:0000313" key="3">
    <source>
        <dbReference type="Proteomes" id="UP001203207"/>
    </source>
</evidence>
<proteinExistence type="predicted"/>
<organism evidence="2 3">
    <name type="scientific">Natronocalculus amylovorans</name>
    <dbReference type="NCBI Taxonomy" id="2917812"/>
    <lineage>
        <taxon>Archaea</taxon>
        <taxon>Methanobacteriati</taxon>
        <taxon>Methanobacteriota</taxon>
        <taxon>Stenosarchaea group</taxon>
        <taxon>Halobacteria</taxon>
        <taxon>Halobacteriales</taxon>
        <taxon>Haloferacaceae</taxon>
        <taxon>Natronocalculus</taxon>
    </lineage>
</organism>